<name>A0A1D6MG42_MAIZE</name>
<evidence type="ECO:0000313" key="1">
    <source>
        <dbReference type="EMBL" id="ONM28526.1"/>
    </source>
</evidence>
<proteinExistence type="predicted"/>
<keyword evidence="1" id="KW-0808">Transferase</keyword>
<organism evidence="1">
    <name type="scientific">Zea mays</name>
    <name type="common">Maize</name>
    <dbReference type="NCBI Taxonomy" id="4577"/>
    <lineage>
        <taxon>Eukaryota</taxon>
        <taxon>Viridiplantae</taxon>
        <taxon>Streptophyta</taxon>
        <taxon>Embryophyta</taxon>
        <taxon>Tracheophyta</taxon>
        <taxon>Spermatophyta</taxon>
        <taxon>Magnoliopsida</taxon>
        <taxon>Liliopsida</taxon>
        <taxon>Poales</taxon>
        <taxon>Poaceae</taxon>
        <taxon>PACMAD clade</taxon>
        <taxon>Panicoideae</taxon>
        <taxon>Andropogonodae</taxon>
        <taxon>Andropogoneae</taxon>
        <taxon>Tripsacinae</taxon>
        <taxon>Zea</taxon>
    </lineage>
</organism>
<dbReference type="AlphaFoldDB" id="A0A1D6MG42"/>
<reference evidence="1" key="1">
    <citation type="submission" date="2015-12" db="EMBL/GenBank/DDBJ databases">
        <title>Update maize B73 reference genome by single molecule sequencing technologies.</title>
        <authorList>
            <consortium name="Maize Genome Sequencing Project"/>
            <person name="Ware D."/>
        </authorList>
    </citation>
    <scope>NUCLEOTIDE SEQUENCE [LARGE SCALE GENOMIC DNA]</scope>
    <source>
        <tissue evidence="1">Seedling</tissue>
    </source>
</reference>
<dbReference type="EMBL" id="CM007649">
    <property type="protein sequence ID" value="ONM28526.1"/>
    <property type="molecule type" value="Genomic_DNA"/>
</dbReference>
<accession>A0A1D6MG42</accession>
<dbReference type="GO" id="GO:0016740">
    <property type="term" value="F:transferase activity"/>
    <property type="evidence" value="ECO:0007669"/>
    <property type="project" value="UniProtKB-KW"/>
</dbReference>
<protein>
    <submittedName>
        <fullName evidence="1">Phospho-N-acetylmuramoyl-pentapeptide-transferase-like protein</fullName>
    </submittedName>
</protein>
<sequence length="69" mass="7620">MEWKVRPGSGMEYKNICCALLFFSLFNKKTKIAIQLLVSSVLALLSQDLTPGRSNREVSGKWSGCVIVG</sequence>
<gene>
    <name evidence="1" type="ORF">ZEAMMB73_Zm00001d039385</name>
</gene>